<gene>
    <name evidence="11" type="primary">fadE34</name>
    <name evidence="11" type="ORF">SPIL2461_LOCUS46</name>
</gene>
<dbReference type="InterPro" id="IPR036250">
    <property type="entry name" value="AcylCo_DH-like_C"/>
</dbReference>
<dbReference type="SUPFAM" id="SSF89796">
    <property type="entry name" value="CoA-transferase family III (CaiB/BaiF)"/>
    <property type="match status" value="1"/>
</dbReference>
<dbReference type="CDD" id="cd00567">
    <property type="entry name" value="ACAD"/>
    <property type="match status" value="1"/>
</dbReference>
<feature type="domain" description="Acyl-CoA dehydrogenase/oxidase N-terminal" evidence="10">
    <location>
        <begin position="77"/>
        <end position="188"/>
    </location>
</feature>
<dbReference type="SUPFAM" id="SSF56645">
    <property type="entry name" value="Acyl-CoA dehydrogenase NM domain-like"/>
    <property type="match status" value="2"/>
</dbReference>
<evidence type="ECO:0000256" key="6">
    <source>
        <dbReference type="ARBA" id="ARBA00023002"/>
    </source>
</evidence>
<evidence type="ECO:0000256" key="4">
    <source>
        <dbReference type="ARBA" id="ARBA00022630"/>
    </source>
</evidence>
<dbReference type="Pfam" id="PF02515">
    <property type="entry name" value="CoA_transf_3"/>
    <property type="match status" value="1"/>
</dbReference>
<dbReference type="SUPFAM" id="SSF56281">
    <property type="entry name" value="Metallo-hydrolase/oxidoreductase"/>
    <property type="match status" value="1"/>
</dbReference>
<dbReference type="EMBL" id="CAJNIZ010000001">
    <property type="protein sequence ID" value="CAE7148843.1"/>
    <property type="molecule type" value="Genomic_DNA"/>
</dbReference>
<dbReference type="InterPro" id="IPR006091">
    <property type="entry name" value="Acyl-CoA_Oxase/DH_mid-dom"/>
</dbReference>
<keyword evidence="6" id="KW-0560">Oxidoreductase</keyword>
<dbReference type="Gene3D" id="3.40.1080.10">
    <property type="entry name" value="Glutaconate Coenzyme A-transferase"/>
    <property type="match status" value="1"/>
</dbReference>
<reference evidence="11" key="1">
    <citation type="submission" date="2021-02" db="EMBL/GenBank/DDBJ databases">
        <authorList>
            <person name="Dougan E. K."/>
            <person name="Rhodes N."/>
            <person name="Thang M."/>
            <person name="Chan C."/>
        </authorList>
    </citation>
    <scope>NUCLEOTIDE SEQUENCE</scope>
</reference>
<dbReference type="Pfam" id="PF00441">
    <property type="entry name" value="Acyl-CoA_dh_1"/>
    <property type="match status" value="1"/>
</dbReference>
<feature type="signal peptide" evidence="7">
    <location>
        <begin position="1"/>
        <end position="20"/>
    </location>
</feature>
<dbReference type="SUPFAM" id="SSF47203">
    <property type="entry name" value="Acyl-CoA dehydrogenase C-terminal domain-like"/>
    <property type="match status" value="1"/>
</dbReference>
<organism evidence="11 12">
    <name type="scientific">Symbiodinium pilosum</name>
    <name type="common">Dinoflagellate</name>
    <dbReference type="NCBI Taxonomy" id="2952"/>
    <lineage>
        <taxon>Eukaryota</taxon>
        <taxon>Sar</taxon>
        <taxon>Alveolata</taxon>
        <taxon>Dinophyceae</taxon>
        <taxon>Suessiales</taxon>
        <taxon>Symbiodiniaceae</taxon>
        <taxon>Symbiodinium</taxon>
    </lineage>
</organism>
<dbReference type="InterPro" id="IPR052161">
    <property type="entry name" value="Mycobact_Acyl-CoA_DH"/>
</dbReference>
<name>A0A812IKJ8_SYMPI</name>
<feature type="domain" description="Acyl-CoA oxidase/dehydrogenase middle" evidence="9">
    <location>
        <begin position="559"/>
        <end position="652"/>
    </location>
</feature>
<dbReference type="SUPFAM" id="SSF54637">
    <property type="entry name" value="Thioesterase/thiol ester dehydrase-isomerase"/>
    <property type="match status" value="1"/>
</dbReference>
<dbReference type="OrthoDB" id="10016597at2759"/>
<dbReference type="FunFam" id="2.40.110.10:FF:000011">
    <property type="entry name" value="Acyl-CoA dehydrogenase FadE34"/>
    <property type="match status" value="1"/>
</dbReference>
<evidence type="ECO:0000256" key="7">
    <source>
        <dbReference type="SAM" id="SignalP"/>
    </source>
</evidence>
<dbReference type="InterPro" id="IPR029069">
    <property type="entry name" value="HotDog_dom_sf"/>
</dbReference>
<evidence type="ECO:0000256" key="1">
    <source>
        <dbReference type="ARBA" id="ARBA00001974"/>
    </source>
</evidence>
<evidence type="ECO:0000256" key="5">
    <source>
        <dbReference type="ARBA" id="ARBA00022827"/>
    </source>
</evidence>
<dbReference type="SUPFAM" id="SSF100950">
    <property type="entry name" value="NagB/RpiA/CoA transferase-like"/>
    <property type="match status" value="1"/>
</dbReference>
<dbReference type="GO" id="GO:0016627">
    <property type="term" value="F:oxidoreductase activity, acting on the CH-CH group of donors"/>
    <property type="evidence" value="ECO:0007669"/>
    <property type="project" value="InterPro"/>
</dbReference>
<comment type="similarity">
    <text evidence="2">Belongs to the CoA-transferase III family.</text>
</comment>
<dbReference type="Proteomes" id="UP000649617">
    <property type="component" value="Unassembled WGS sequence"/>
</dbReference>
<dbReference type="GO" id="GO:0005886">
    <property type="term" value="C:plasma membrane"/>
    <property type="evidence" value="ECO:0007669"/>
    <property type="project" value="TreeGrafter"/>
</dbReference>
<evidence type="ECO:0000256" key="3">
    <source>
        <dbReference type="ARBA" id="ARBA00009347"/>
    </source>
</evidence>
<evidence type="ECO:0000313" key="11">
    <source>
        <dbReference type="EMBL" id="CAE7148843.1"/>
    </source>
</evidence>
<dbReference type="Gene3D" id="2.40.110.10">
    <property type="entry name" value="Butyryl-CoA Dehydrogenase, subunit A, domain 2"/>
    <property type="match status" value="2"/>
</dbReference>
<dbReference type="Pfam" id="PF02771">
    <property type="entry name" value="Acyl-CoA_dh_N"/>
    <property type="match status" value="2"/>
</dbReference>
<evidence type="ECO:0000256" key="2">
    <source>
        <dbReference type="ARBA" id="ARBA00008383"/>
    </source>
</evidence>
<comment type="caution">
    <text evidence="11">The sequence shown here is derived from an EMBL/GenBank/DDBJ whole genome shotgun (WGS) entry which is preliminary data.</text>
</comment>
<feature type="domain" description="Acyl-CoA dehydrogenase/oxidase N-terminal" evidence="10">
    <location>
        <begin position="458"/>
        <end position="555"/>
    </location>
</feature>
<dbReference type="InterPro" id="IPR003673">
    <property type="entry name" value="CoA-Trfase_fam_III"/>
</dbReference>
<dbReference type="Pfam" id="PF02770">
    <property type="entry name" value="Acyl-CoA_dh_M"/>
    <property type="match status" value="2"/>
</dbReference>
<comment type="cofactor">
    <cofactor evidence="1">
        <name>FAD</name>
        <dbReference type="ChEBI" id="CHEBI:57692"/>
    </cofactor>
</comment>
<keyword evidence="7" id="KW-0732">Signal</keyword>
<dbReference type="InterPro" id="IPR036866">
    <property type="entry name" value="RibonucZ/Hydroxyglut_hydro"/>
</dbReference>
<dbReference type="PANTHER" id="PTHR43292:SF4">
    <property type="entry name" value="ACYL-COA DEHYDROGENASE FADE34"/>
    <property type="match status" value="1"/>
</dbReference>
<protein>
    <submittedName>
        <fullName evidence="11">FadE34 protein</fullName>
    </submittedName>
</protein>
<dbReference type="InterPro" id="IPR037171">
    <property type="entry name" value="NagB/RpiA_transferase-like"/>
</dbReference>
<keyword evidence="4" id="KW-0285">Flavoprotein</keyword>
<dbReference type="InterPro" id="IPR046373">
    <property type="entry name" value="Acyl-CoA_Oxase/DH_mid-dom_sf"/>
</dbReference>
<feature type="chain" id="PRO_5032507313" evidence="7">
    <location>
        <begin position="21"/>
        <end position="1347"/>
    </location>
</feature>
<proteinExistence type="inferred from homology"/>
<dbReference type="PANTHER" id="PTHR43292">
    <property type="entry name" value="ACYL-COA DEHYDROGENASE"/>
    <property type="match status" value="1"/>
</dbReference>
<evidence type="ECO:0000259" key="10">
    <source>
        <dbReference type="Pfam" id="PF02771"/>
    </source>
</evidence>
<accession>A0A812IKJ8</accession>
<dbReference type="Gene3D" id="1.20.140.10">
    <property type="entry name" value="Butyryl-CoA Dehydrogenase, subunit A, domain 3"/>
    <property type="match status" value="1"/>
</dbReference>
<dbReference type="Gene3D" id="1.10.540.10">
    <property type="entry name" value="Acyl-CoA dehydrogenase/oxidase, N-terminal domain"/>
    <property type="match status" value="2"/>
</dbReference>
<evidence type="ECO:0000313" key="12">
    <source>
        <dbReference type="Proteomes" id="UP000649617"/>
    </source>
</evidence>
<dbReference type="Gene3D" id="3.40.50.10540">
    <property type="entry name" value="Crotonobetainyl-coa:carnitine coa-transferase, domain 1"/>
    <property type="match status" value="1"/>
</dbReference>
<keyword evidence="5" id="KW-0274">FAD</keyword>
<evidence type="ECO:0000259" key="8">
    <source>
        <dbReference type="Pfam" id="PF00441"/>
    </source>
</evidence>
<dbReference type="Gene3D" id="3.10.129.10">
    <property type="entry name" value="Hotdog Thioesterase"/>
    <property type="match status" value="1"/>
</dbReference>
<dbReference type="InterPro" id="IPR023606">
    <property type="entry name" value="CoA-Trfase_III_dom_1_sf"/>
</dbReference>
<dbReference type="InterPro" id="IPR009075">
    <property type="entry name" value="AcylCo_DH/oxidase_C"/>
</dbReference>
<comment type="similarity">
    <text evidence="3">Belongs to the acyl-CoA dehydrogenase family.</text>
</comment>
<feature type="domain" description="Acyl-CoA oxidase/dehydrogenase middle" evidence="9">
    <location>
        <begin position="193"/>
        <end position="284"/>
    </location>
</feature>
<dbReference type="Gene3D" id="3.30.750.70">
    <property type="entry name" value="4-hydroxybutyrate coenzyme like domains"/>
    <property type="match status" value="1"/>
</dbReference>
<sequence>MPDVFAHGMLSMAFLAQLLTNWVDQNRIKEYGVRFTAITPVLATVTCKGKVSEKFEQDGEPCLRVEVSAEVDDGTKTLALFRDIVRRFVVEQSPREEVRKVMETNAGYDPALWQRLCESLGLHALHIPEKYGGQGFGAVELCIAMEELGRGLVCSPLFGSSVLAGTAILEAGMAQDRERWLPPLAASERRYALAVDEGGGCWDAKSVTMQYTQQGDTYSLSGKKTFVVDGCSADVIVVAAREPETKGLNGITFFMVEASAPGVNRRLLDTVDQTRKLAEIEFNNASAKLLGTPGEGGSALERTIDLCRVYLANEMVGGAQRLLEDAVTYAGTRLQFGRTIGSFQAIKHKCADLLLHVELAKSAAYCAAEAAATGDPEFSALAALSKAMAADTYVKTAAQTIQIHGGIGFTWENDTHLYFKRAKSSETLFGQPAWHRERMLRGDEMASNAAELPDEQTLRTNVRMWLERNWDPDRKLVEWRRMLAETGWGCPEWPEEWFGLDYPSSLANAVQDEIASFGAIGVARSGVRMLAAATLLEHGSAAQKSQFLGGILSGEDTWCQLFSEPGSGSDLAGLTTRADKQGDHWRINGQKVWTTSAHHANYGMLLARTDWDVPKHRGLTFFVVDMKQPGVEVRPLKQMNGYASFNEVFFTDAIVPLDRVVGERDGGWSVALTTLANERRVADGMRAWGSVQAGTGGIFEELAAETRTVNEPYKWYPQRAGRPDLVISQARAADLDQDPVELSITNAQSEGKCHQELQREPDEIALVVCTHSDPDHSGGVIQLAQLCGAEIGMPARPGVNRPLVALVSCSPPNKAGFVHFGAHHWTKRSLIRRADLVIAEIDDTLLQVHGDVYAHVSEFDCFVKGETQIIGAAEIAAVLEQIKPEYRDQMAALIPKIPQERLRLVYPLLAAIDPESLENQLGLGEPPEEYVRIARHLAPLIEDGDCIQIGVGEPSSLMVKLGVFDDKNDLGVHTELIAPGTAGLVEKGIVTGRRKNQLAGIVAAAAWTGGSDEDFAIIEDNPTFQLFDPEFILDVRRIAANERQVSINNALSVDLTGQINAETVFGARMINGTGGQPENHIGAFLSSGGRAITLLPSTALDGRNVLGSALYENMTMMNSELPMLDITVVELGTSLAAPWAGFIMGQMGATVIKVEQPDGGDPARSWGPPIADETSVIFQVANRGKHSVVLDLTKTADLEALKEIVSRRADVFIQNLRPGAVDKLGLDAGTLLEMHPELVYCNLGAYGSEGPLADRPGYDPLIQAFSGMASVTGPEDGEPCRVGGPVNDFGTGMWAVMGVQAGLMRRSRTGKGGLVDVSLLAKLRDVTDWRDQEDLSPTKDLRPQMVF</sequence>
<dbReference type="InterPro" id="IPR009100">
    <property type="entry name" value="AcylCoA_DH/oxidase_NM_dom_sf"/>
</dbReference>
<evidence type="ECO:0000259" key="9">
    <source>
        <dbReference type="Pfam" id="PF02770"/>
    </source>
</evidence>
<dbReference type="InterPro" id="IPR013786">
    <property type="entry name" value="AcylCoA_DH/ox_N"/>
</dbReference>
<dbReference type="InterPro" id="IPR037069">
    <property type="entry name" value="AcylCoA_DH/ox_N_sf"/>
</dbReference>
<dbReference type="GO" id="GO:0050660">
    <property type="term" value="F:flavin adenine dinucleotide binding"/>
    <property type="evidence" value="ECO:0007669"/>
    <property type="project" value="InterPro"/>
</dbReference>
<feature type="domain" description="Acyl-CoA dehydrogenase/oxidase C-terminal" evidence="8">
    <location>
        <begin position="295"/>
        <end position="441"/>
    </location>
</feature>
<keyword evidence="12" id="KW-1185">Reference proteome</keyword>